<dbReference type="Gene3D" id="3.40.1080.10">
    <property type="entry name" value="Glutaconate Coenzyme A-transferase"/>
    <property type="match status" value="1"/>
</dbReference>
<keyword evidence="2 3" id="KW-0808">Transferase</keyword>
<keyword evidence="3" id="KW-0443">Lipid metabolism</keyword>
<dbReference type="RefSeq" id="WP_073031048.1">
    <property type="nucleotide sequence ID" value="NZ_FQXJ01000014.1"/>
</dbReference>
<feature type="binding site" evidence="3">
    <location>
        <begin position="228"/>
        <end position="232"/>
    </location>
    <ligand>
        <name>CoA</name>
        <dbReference type="ChEBI" id="CHEBI:57287"/>
    </ligand>
</feature>
<organism evidence="6 7">
    <name type="scientific">Desulfosporosinus lacus DSM 15449</name>
    <dbReference type="NCBI Taxonomy" id="1121420"/>
    <lineage>
        <taxon>Bacteria</taxon>
        <taxon>Bacillati</taxon>
        <taxon>Bacillota</taxon>
        <taxon>Clostridia</taxon>
        <taxon>Eubacteriales</taxon>
        <taxon>Desulfitobacteriaceae</taxon>
        <taxon>Desulfosporosinus</taxon>
    </lineage>
</organism>
<evidence type="ECO:0000256" key="1">
    <source>
        <dbReference type="ARBA" id="ARBA00009632"/>
    </source>
</evidence>
<dbReference type="InterPro" id="IPR003702">
    <property type="entry name" value="ActCoA_hydro_N"/>
</dbReference>
<dbReference type="GO" id="GO:0008775">
    <property type="term" value="F:acetate CoA-transferase activity"/>
    <property type="evidence" value="ECO:0007669"/>
    <property type="project" value="InterPro"/>
</dbReference>
<evidence type="ECO:0000259" key="4">
    <source>
        <dbReference type="Pfam" id="PF02550"/>
    </source>
</evidence>
<keyword evidence="3" id="KW-0963">Cytoplasm</keyword>
<dbReference type="OrthoDB" id="9801795at2"/>
<dbReference type="GO" id="GO:0016787">
    <property type="term" value="F:hydrolase activity"/>
    <property type="evidence" value="ECO:0007669"/>
    <property type="project" value="UniProtKB-KW"/>
</dbReference>
<dbReference type="UniPathway" id="UPA00863"/>
<evidence type="ECO:0000259" key="5">
    <source>
        <dbReference type="Pfam" id="PF13336"/>
    </source>
</evidence>
<evidence type="ECO:0000256" key="2">
    <source>
        <dbReference type="ARBA" id="ARBA00022679"/>
    </source>
</evidence>
<keyword evidence="7" id="KW-1185">Reference proteome</keyword>
<proteinExistence type="inferred from homology"/>
<feature type="domain" description="Acetyl-CoA hydrolase/transferase N-terminal" evidence="4">
    <location>
        <begin position="12"/>
        <end position="190"/>
    </location>
</feature>
<gene>
    <name evidence="6" type="ORF">SAMN02746098_03554</name>
</gene>
<comment type="pathway">
    <text evidence="3">Lipid metabolism; butanoate metabolism.</text>
</comment>
<evidence type="ECO:0000256" key="3">
    <source>
        <dbReference type="HAMAP-Rule" id="MF_03228"/>
    </source>
</evidence>
<sequence length="455" mass="51149">MSKIQQSISNPRQEYQKKLVKAEEAVKLIRSQDRVQYGEFLSFPIECDAALAQCKDELYDVRILMSTLTSVPQVALCDPSHEHFVATDFSYSLISRKLADAGLLFYMPSTYHEAYKIFRQLPDSERPTVGVVTVSPMDENGYFNFGTTCSMNPLLPEMVDRLIVEVNTNMPRVHGPQNYLHISQVDRVVEGKNPKLLQIPKQSYSEIDDKIAGYIVKELEDGACLQLGIGSMPNRVGELIAQSDVKDLGVHTEMLVDSFVDIYNTGRITNLRKTIDKGQFVFTFAMGSDKLYEFIHNNPLCKAAAPDYTNDPFVIAQNDKVFSVCSCLEVDLYGQVSSESMGARQISGIGGQFDFIFASHRSKGGKGFACLNSSYMDKDGNLTSRIVPGLEPCTAVSLPRYITYYIVTEYGIVNLKGKPTWQRAEELISIAHPDLRDELVKKAEKLKIWRHSNKR</sequence>
<feature type="domain" description="Acetyl-CoA hydrolase/transferase C-terminal" evidence="5">
    <location>
        <begin position="287"/>
        <end position="443"/>
    </location>
</feature>
<dbReference type="GO" id="GO:0019605">
    <property type="term" value="P:butyrate metabolic process"/>
    <property type="evidence" value="ECO:0007669"/>
    <property type="project" value="UniProtKB-UniRule"/>
</dbReference>
<feature type="active site" description="5-glutamyl coenzyme A thioester intermediate" evidence="3">
    <location>
        <position position="253"/>
    </location>
</feature>
<dbReference type="EC" id="2.8.3.-" evidence="3"/>
<dbReference type="PANTHER" id="PTHR21432">
    <property type="entry name" value="ACETYL-COA HYDROLASE-RELATED"/>
    <property type="match status" value="1"/>
</dbReference>
<protein>
    <recommendedName>
        <fullName evidence="3">Probable butyrate:acetyl-CoA coenzyme A-transferase</fullName>
        <shortName evidence="3">Butyrate CoA-transferase</shortName>
        <ecNumber evidence="3">2.8.3.-</ecNumber>
    </recommendedName>
</protein>
<comment type="subcellular location">
    <subcellularLocation>
        <location evidence="3">Cytoplasm</location>
    </subcellularLocation>
</comment>
<dbReference type="EMBL" id="FQXJ01000014">
    <property type="protein sequence ID" value="SHI26719.1"/>
    <property type="molecule type" value="Genomic_DNA"/>
</dbReference>
<dbReference type="Pfam" id="PF13336">
    <property type="entry name" value="AcetylCoA_hyd_C"/>
    <property type="match status" value="1"/>
</dbReference>
<dbReference type="Gene3D" id="3.40.1080.20">
    <property type="entry name" value="Acetyl-CoA hydrolase/transferase C-terminal domain"/>
    <property type="match status" value="1"/>
</dbReference>
<name>A0A1M5ZRH6_9FIRM</name>
<keyword evidence="6" id="KW-0378">Hydrolase</keyword>
<dbReference type="STRING" id="1121420.SAMN02746098_03554"/>
<dbReference type="PANTHER" id="PTHR21432:SF20">
    <property type="entry name" value="ACETYL-COA HYDROLASE"/>
    <property type="match status" value="1"/>
</dbReference>
<dbReference type="Pfam" id="PF02550">
    <property type="entry name" value="AcetylCoA_hydro"/>
    <property type="match status" value="1"/>
</dbReference>
<dbReference type="SUPFAM" id="SSF100950">
    <property type="entry name" value="NagB/RpiA/CoA transferase-like"/>
    <property type="match status" value="2"/>
</dbReference>
<reference evidence="7" key="1">
    <citation type="submission" date="2016-11" db="EMBL/GenBank/DDBJ databases">
        <authorList>
            <person name="Varghese N."/>
            <person name="Submissions S."/>
        </authorList>
    </citation>
    <scope>NUCLEOTIDE SEQUENCE [LARGE SCALE GENOMIC DNA]</scope>
    <source>
        <strain evidence="7">DSM 15449</strain>
    </source>
</reference>
<dbReference type="InterPro" id="IPR046433">
    <property type="entry name" value="ActCoA_hydro"/>
</dbReference>
<dbReference type="Gene3D" id="3.30.750.70">
    <property type="entry name" value="4-hydroxybutyrate coenzyme like domains"/>
    <property type="match status" value="1"/>
</dbReference>
<dbReference type="InterPro" id="IPR038460">
    <property type="entry name" value="AcetylCoA_hyd_C_sf"/>
</dbReference>
<comment type="function">
    <text evidence="3">Coenzyme A-transferase that converts butyrate to butyryl-CoA.</text>
</comment>
<feature type="binding site" evidence="3">
    <location>
        <position position="351"/>
    </location>
    <ligand>
        <name>CoA</name>
        <dbReference type="ChEBI" id="CHEBI:57287"/>
    </ligand>
</feature>
<comment type="similarity">
    <text evidence="1 3">Belongs to the acetyl-CoA hydrolase/transferase family.</text>
</comment>
<dbReference type="GO" id="GO:0006084">
    <property type="term" value="P:acetyl-CoA metabolic process"/>
    <property type="evidence" value="ECO:0007669"/>
    <property type="project" value="UniProtKB-UniRule"/>
</dbReference>
<dbReference type="InterPro" id="IPR023990">
    <property type="entry name" value="Butryl-CoA_acetate_CoA_Tfrase"/>
</dbReference>
<dbReference type="HAMAP" id="MF_03228">
    <property type="entry name" value="But_CoA_trans"/>
    <property type="match status" value="1"/>
</dbReference>
<dbReference type="GO" id="GO:0005737">
    <property type="term" value="C:cytoplasm"/>
    <property type="evidence" value="ECO:0007669"/>
    <property type="project" value="UniProtKB-SubCell"/>
</dbReference>
<dbReference type="InterPro" id="IPR037171">
    <property type="entry name" value="NagB/RpiA_transferase-like"/>
</dbReference>
<comment type="catalytic activity">
    <reaction evidence="3">
        <text>butanoate + acetyl-CoA = butanoyl-CoA + acetate</text>
        <dbReference type="Rhea" id="RHEA:30071"/>
        <dbReference type="ChEBI" id="CHEBI:17968"/>
        <dbReference type="ChEBI" id="CHEBI:30089"/>
        <dbReference type="ChEBI" id="CHEBI:57288"/>
        <dbReference type="ChEBI" id="CHEBI:57371"/>
    </reaction>
</comment>
<dbReference type="GO" id="GO:0006083">
    <property type="term" value="P:acetate metabolic process"/>
    <property type="evidence" value="ECO:0007669"/>
    <property type="project" value="InterPro"/>
</dbReference>
<accession>A0A1M5ZRH6</accession>
<evidence type="ECO:0000313" key="7">
    <source>
        <dbReference type="Proteomes" id="UP000183954"/>
    </source>
</evidence>
<keyword evidence="3" id="KW-0276">Fatty acid metabolism</keyword>
<dbReference type="InterPro" id="IPR026888">
    <property type="entry name" value="AcetylCoA_hyd_C"/>
</dbReference>
<evidence type="ECO:0000313" key="6">
    <source>
        <dbReference type="EMBL" id="SHI26719.1"/>
    </source>
</evidence>
<dbReference type="Proteomes" id="UP000183954">
    <property type="component" value="Unassembled WGS sequence"/>
</dbReference>
<feature type="binding site" evidence="3">
    <location>
        <position position="328"/>
    </location>
    <ligand>
        <name>CoA</name>
        <dbReference type="ChEBI" id="CHEBI:57287"/>
    </ligand>
</feature>
<dbReference type="AlphaFoldDB" id="A0A1M5ZRH6"/>